<evidence type="ECO:0000313" key="3">
    <source>
        <dbReference type="EMBL" id="QXN90023.1"/>
    </source>
</evidence>
<feature type="signal peptide" evidence="2">
    <location>
        <begin position="1"/>
        <end position="33"/>
    </location>
</feature>
<feature type="region of interest" description="Disordered" evidence="1">
    <location>
        <begin position="189"/>
        <end position="224"/>
    </location>
</feature>
<sequence>MGKHSAPRNNVVPARVAVLSTATLISLAVSANAGAGQAIANGTNATVSDDVWVAPPKQVAATAVAPASYQHPNRPEGVTPTPAKRPSPRTDRPAAKPGGTGKHGKPGNTAKPGKGDADLLDAGSSILNTGSSALEALAKGGGSGSSALTGSAGELASGSAALAGPLETVLKALAKEVGPVLARGLVQLLTGGNGSPSPKARHATVAPPEDNDWSPLSLGPSTNN</sequence>
<feature type="chain" id="PRO_5045856082" description="ATP-binding protein" evidence="2">
    <location>
        <begin position="34"/>
        <end position="224"/>
    </location>
</feature>
<accession>A0ABX8RK51</accession>
<proteinExistence type="predicted"/>
<dbReference type="RefSeq" id="WP_218470895.1">
    <property type="nucleotide sequence ID" value="NZ_BAABJN010000006.1"/>
</dbReference>
<organism evidence="3 4">
    <name type="scientific">Nocardia iowensis</name>
    <dbReference type="NCBI Taxonomy" id="204891"/>
    <lineage>
        <taxon>Bacteria</taxon>
        <taxon>Bacillati</taxon>
        <taxon>Actinomycetota</taxon>
        <taxon>Actinomycetes</taxon>
        <taxon>Mycobacteriales</taxon>
        <taxon>Nocardiaceae</taxon>
        <taxon>Nocardia</taxon>
    </lineage>
</organism>
<name>A0ABX8RK51_NOCIO</name>
<evidence type="ECO:0000256" key="2">
    <source>
        <dbReference type="SAM" id="SignalP"/>
    </source>
</evidence>
<keyword evidence="2" id="KW-0732">Signal</keyword>
<protein>
    <recommendedName>
        <fullName evidence="5">ATP-binding protein</fullName>
    </recommendedName>
</protein>
<evidence type="ECO:0008006" key="5">
    <source>
        <dbReference type="Google" id="ProtNLM"/>
    </source>
</evidence>
<evidence type="ECO:0000313" key="4">
    <source>
        <dbReference type="Proteomes" id="UP000694257"/>
    </source>
</evidence>
<reference evidence="3 4" key="1">
    <citation type="submission" date="2021-07" db="EMBL/GenBank/DDBJ databases">
        <title>Whole Genome Sequence of Nocardia Iowensis.</title>
        <authorList>
            <person name="Lamm A."/>
            <person name="Collins-Fairclough A.M."/>
            <person name="Bunk B."/>
            <person name="Sproer C."/>
        </authorList>
    </citation>
    <scope>NUCLEOTIDE SEQUENCE [LARGE SCALE GENOMIC DNA]</scope>
    <source>
        <strain evidence="3 4">NRRL 5646</strain>
    </source>
</reference>
<dbReference type="EMBL" id="CP078145">
    <property type="protein sequence ID" value="QXN90023.1"/>
    <property type="molecule type" value="Genomic_DNA"/>
</dbReference>
<dbReference type="Proteomes" id="UP000694257">
    <property type="component" value="Chromosome"/>
</dbReference>
<feature type="region of interest" description="Disordered" evidence="1">
    <location>
        <begin position="63"/>
        <end position="122"/>
    </location>
</feature>
<evidence type="ECO:0000256" key="1">
    <source>
        <dbReference type="SAM" id="MobiDB-lite"/>
    </source>
</evidence>
<keyword evidence="4" id="KW-1185">Reference proteome</keyword>
<gene>
    <name evidence="3" type="ORF">KV110_31975</name>
</gene>